<comment type="caution">
    <text evidence="2">The sequence shown here is derived from an EMBL/GenBank/DDBJ whole genome shotgun (WGS) entry which is preliminary data.</text>
</comment>
<sequence>MLSRKIYLILGLFIFLVGLQSCSNNTVNNDTARVQLKLIDAPGDYLEVNVEIVDILFNDSENEGGWKSFELSEGKTYPLMVDLTKLIAGNSLLLTDQIMPAGMLKQIRLVLGENNTLVIDGNENVVHLDTPSAMQSGLKLNIDTELEAGFSYTFILDWDVQKSIVAAGSSNKYNLKPVIKVNTEVNSGAISGSVIQVVDNDEIDQQDISVLLTDGVNEWTTITNEEGKFLFQGIPSGNDIYDLKIEREGFETIELNNISVEVGVITDLGVLELKIIE</sequence>
<dbReference type="RefSeq" id="WP_372801130.1">
    <property type="nucleotide sequence ID" value="NZ_JBHTIC010000005.1"/>
</dbReference>
<dbReference type="InterPro" id="IPR008969">
    <property type="entry name" value="CarboxyPept-like_regulatory"/>
</dbReference>
<evidence type="ECO:0000259" key="1">
    <source>
        <dbReference type="Pfam" id="PF14321"/>
    </source>
</evidence>
<evidence type="ECO:0000313" key="2">
    <source>
        <dbReference type="EMBL" id="MFD0760944.1"/>
    </source>
</evidence>
<feature type="domain" description="DUF4382" evidence="1">
    <location>
        <begin position="31"/>
        <end position="177"/>
    </location>
</feature>
<reference evidence="3" key="1">
    <citation type="journal article" date="2019" name="Int. J. Syst. Evol. Microbiol.">
        <title>The Global Catalogue of Microorganisms (GCM) 10K type strain sequencing project: providing services to taxonomists for standard genome sequencing and annotation.</title>
        <authorList>
            <consortium name="The Broad Institute Genomics Platform"/>
            <consortium name="The Broad Institute Genome Sequencing Center for Infectious Disease"/>
            <person name="Wu L."/>
            <person name="Ma J."/>
        </authorList>
    </citation>
    <scope>NUCLEOTIDE SEQUENCE [LARGE SCALE GENOMIC DNA]</scope>
    <source>
        <strain evidence="3">CCUG 60022</strain>
    </source>
</reference>
<proteinExistence type="predicted"/>
<dbReference type="SUPFAM" id="SSF49464">
    <property type="entry name" value="Carboxypeptidase regulatory domain-like"/>
    <property type="match status" value="1"/>
</dbReference>
<name>A0ABW2Z3T3_9FLAO</name>
<evidence type="ECO:0000313" key="3">
    <source>
        <dbReference type="Proteomes" id="UP001597032"/>
    </source>
</evidence>
<dbReference type="PROSITE" id="PS51257">
    <property type="entry name" value="PROKAR_LIPOPROTEIN"/>
    <property type="match status" value="1"/>
</dbReference>
<protein>
    <submittedName>
        <fullName evidence="2">DUF4382 domain-containing protein</fullName>
    </submittedName>
</protein>
<organism evidence="2 3">
    <name type="scientific">Lutibacter aestuarii</name>
    <dbReference type="NCBI Taxonomy" id="861111"/>
    <lineage>
        <taxon>Bacteria</taxon>
        <taxon>Pseudomonadati</taxon>
        <taxon>Bacteroidota</taxon>
        <taxon>Flavobacteriia</taxon>
        <taxon>Flavobacteriales</taxon>
        <taxon>Flavobacteriaceae</taxon>
        <taxon>Lutibacter</taxon>
    </lineage>
</organism>
<dbReference type="Proteomes" id="UP001597032">
    <property type="component" value="Unassembled WGS sequence"/>
</dbReference>
<dbReference type="EMBL" id="JBHTIC010000005">
    <property type="protein sequence ID" value="MFD0760944.1"/>
    <property type="molecule type" value="Genomic_DNA"/>
</dbReference>
<dbReference type="InterPro" id="IPR025491">
    <property type="entry name" value="DUF4382"/>
</dbReference>
<keyword evidence="3" id="KW-1185">Reference proteome</keyword>
<gene>
    <name evidence="2" type="ORF">ACFQZW_02495</name>
</gene>
<accession>A0ABW2Z3T3</accession>
<dbReference type="Pfam" id="PF14321">
    <property type="entry name" value="DUF4382"/>
    <property type="match status" value="1"/>
</dbReference>
<dbReference type="Gene3D" id="2.60.40.1120">
    <property type="entry name" value="Carboxypeptidase-like, regulatory domain"/>
    <property type="match status" value="1"/>
</dbReference>
<dbReference type="Pfam" id="PF13620">
    <property type="entry name" value="CarboxypepD_reg"/>
    <property type="match status" value="1"/>
</dbReference>